<dbReference type="PANTHER" id="PTHR43461:SF1">
    <property type="entry name" value="TRANSMEMBRANE PROTEIN 256"/>
    <property type="match status" value="1"/>
</dbReference>
<comment type="caution">
    <text evidence="7">The sequence shown here is derived from an EMBL/GenBank/DDBJ whole genome shotgun (WGS) entry which is preliminary data.</text>
</comment>
<name>A0A540VQT8_9GAMM</name>
<dbReference type="EMBL" id="VIFK01000091">
    <property type="protein sequence ID" value="TQE99121.1"/>
    <property type="molecule type" value="Genomic_DNA"/>
</dbReference>
<sequence>MRPFLIAAGLLGLLSVAFGAVSEHAFRPNVDAESFRFLMTAVRYNQVHAVVVLALAFGLALPLSAGTLSRLRFAAWAMVIGTVLFSVSIYAAVALDTIALTYITPIGGTILMVAWASLIWAGWKARADLI</sequence>
<dbReference type="PANTHER" id="PTHR43461">
    <property type="entry name" value="TRANSMEMBRANE PROTEIN 256"/>
    <property type="match status" value="1"/>
</dbReference>
<dbReference type="Proteomes" id="UP000315400">
    <property type="component" value="Unassembled WGS sequence"/>
</dbReference>
<keyword evidence="5 6" id="KW-0472">Membrane</keyword>
<comment type="subcellular location">
    <subcellularLocation>
        <location evidence="1">Membrane</location>
        <topology evidence="1">Multi-pass membrane protein</topology>
    </subcellularLocation>
</comment>
<evidence type="ECO:0000256" key="5">
    <source>
        <dbReference type="ARBA" id="ARBA00023136"/>
    </source>
</evidence>
<organism evidence="7 8">
    <name type="scientific">Spiribacter salinus</name>
    <dbReference type="NCBI Taxonomy" id="1335746"/>
    <lineage>
        <taxon>Bacteria</taxon>
        <taxon>Pseudomonadati</taxon>
        <taxon>Pseudomonadota</taxon>
        <taxon>Gammaproteobacteria</taxon>
        <taxon>Chromatiales</taxon>
        <taxon>Ectothiorhodospiraceae</taxon>
        <taxon>Spiribacter</taxon>
    </lineage>
</organism>
<evidence type="ECO:0000313" key="8">
    <source>
        <dbReference type="Proteomes" id="UP000315400"/>
    </source>
</evidence>
<keyword evidence="4 6" id="KW-1133">Transmembrane helix</keyword>
<comment type="similarity">
    <text evidence="2">Belongs to the UPF0382 family.</text>
</comment>
<dbReference type="Pfam" id="PF04241">
    <property type="entry name" value="DUF423"/>
    <property type="match status" value="1"/>
</dbReference>
<keyword evidence="3 6" id="KW-0812">Transmembrane</keyword>
<accession>A0A540VQT8</accession>
<gene>
    <name evidence="7" type="ORF">FKY71_10310</name>
</gene>
<feature type="transmembrane region" description="Helical" evidence="6">
    <location>
        <begin position="73"/>
        <end position="93"/>
    </location>
</feature>
<proteinExistence type="inferred from homology"/>
<dbReference type="InterPro" id="IPR006696">
    <property type="entry name" value="DUF423"/>
</dbReference>
<feature type="transmembrane region" description="Helical" evidence="6">
    <location>
        <begin position="99"/>
        <end position="123"/>
    </location>
</feature>
<dbReference type="GO" id="GO:0016020">
    <property type="term" value="C:membrane"/>
    <property type="evidence" value="ECO:0007669"/>
    <property type="project" value="UniProtKB-SubCell"/>
</dbReference>
<evidence type="ECO:0000256" key="1">
    <source>
        <dbReference type="ARBA" id="ARBA00004141"/>
    </source>
</evidence>
<protein>
    <submittedName>
        <fullName evidence="7">DUF423 domain-containing protein</fullName>
    </submittedName>
</protein>
<evidence type="ECO:0000256" key="2">
    <source>
        <dbReference type="ARBA" id="ARBA00009694"/>
    </source>
</evidence>
<evidence type="ECO:0000313" key="7">
    <source>
        <dbReference type="EMBL" id="TQE99121.1"/>
    </source>
</evidence>
<evidence type="ECO:0000256" key="3">
    <source>
        <dbReference type="ARBA" id="ARBA00022692"/>
    </source>
</evidence>
<dbReference type="STRING" id="1260251.SPISAL_05030"/>
<reference evidence="7 8" key="1">
    <citation type="submission" date="2019-06" db="EMBL/GenBank/DDBJ databases">
        <title>Metagenome assembled Genome of Spiribacter salinus SL48-SHIP from the microbial mat of Salt Lake 48 (Novosibirsk region, Russia).</title>
        <authorList>
            <person name="Shipova A."/>
            <person name="Rozanov A.S."/>
            <person name="Bryanskaya A.V."/>
            <person name="Peltek S.E."/>
        </authorList>
    </citation>
    <scope>NUCLEOTIDE SEQUENCE [LARGE SCALE GENOMIC DNA]</scope>
    <source>
        <strain evidence="7">SL48-SHIP-2</strain>
    </source>
</reference>
<evidence type="ECO:0000256" key="4">
    <source>
        <dbReference type="ARBA" id="ARBA00022989"/>
    </source>
</evidence>
<evidence type="ECO:0000256" key="6">
    <source>
        <dbReference type="SAM" id="Phobius"/>
    </source>
</evidence>
<feature type="transmembrane region" description="Helical" evidence="6">
    <location>
        <begin position="43"/>
        <end position="61"/>
    </location>
</feature>
<dbReference type="AlphaFoldDB" id="A0A540VQT8"/>